<comment type="caution">
    <text evidence="2">The sequence shown here is derived from an EMBL/GenBank/DDBJ whole genome shotgun (WGS) entry which is preliminary data.</text>
</comment>
<name>A0AAX6ILX6_IRIPA</name>
<accession>A0AAX6ILX6</accession>
<feature type="region of interest" description="Disordered" evidence="1">
    <location>
        <begin position="185"/>
        <end position="218"/>
    </location>
</feature>
<sequence length="218" mass="25491">MDIEYRELLRCPPAGQSVRHVSRSHWQINRHRTREYKEGQLGAAMRRTDSPPADKLAFSLIIYLEYEGICWRDVLEHVSLHILHLLVLLQSIDHMGQVEYSAFHVGERLSDREGHRARRPRHLHQGPHPSEQLAAVLDNRFRNRNSIAPQAFLHQPAEPGNGPRRLPDEHLVRHLEGRRRLLAPEPRARQLPRPQQRLVEGHLDERSNGSSHLVYKWE</sequence>
<reference evidence="2" key="2">
    <citation type="submission" date="2023-04" db="EMBL/GenBank/DDBJ databases">
        <authorList>
            <person name="Bruccoleri R.E."/>
            <person name="Oakeley E.J."/>
            <person name="Faust A.-M."/>
            <person name="Dessus-Babus S."/>
            <person name="Altorfer M."/>
            <person name="Burckhardt D."/>
            <person name="Oertli M."/>
            <person name="Naumann U."/>
            <person name="Petersen F."/>
            <person name="Wong J."/>
        </authorList>
    </citation>
    <scope>NUCLEOTIDE SEQUENCE</scope>
    <source>
        <strain evidence="2">GSM-AAB239-AS_SAM_17_03QT</strain>
        <tissue evidence="2">Leaf</tissue>
    </source>
</reference>
<reference evidence="2" key="1">
    <citation type="journal article" date="2023" name="GigaByte">
        <title>Genome assembly of the bearded iris, Iris pallida Lam.</title>
        <authorList>
            <person name="Bruccoleri R.E."/>
            <person name="Oakeley E.J."/>
            <person name="Faust A.M.E."/>
            <person name="Altorfer M."/>
            <person name="Dessus-Babus S."/>
            <person name="Burckhardt D."/>
            <person name="Oertli M."/>
            <person name="Naumann U."/>
            <person name="Petersen F."/>
            <person name="Wong J."/>
        </authorList>
    </citation>
    <scope>NUCLEOTIDE SEQUENCE</scope>
    <source>
        <strain evidence="2">GSM-AAB239-AS_SAM_17_03QT</strain>
    </source>
</reference>
<evidence type="ECO:0000313" key="2">
    <source>
        <dbReference type="EMBL" id="KAJ6854252.1"/>
    </source>
</evidence>
<organism evidence="2 3">
    <name type="scientific">Iris pallida</name>
    <name type="common">Sweet iris</name>
    <dbReference type="NCBI Taxonomy" id="29817"/>
    <lineage>
        <taxon>Eukaryota</taxon>
        <taxon>Viridiplantae</taxon>
        <taxon>Streptophyta</taxon>
        <taxon>Embryophyta</taxon>
        <taxon>Tracheophyta</taxon>
        <taxon>Spermatophyta</taxon>
        <taxon>Magnoliopsida</taxon>
        <taxon>Liliopsida</taxon>
        <taxon>Asparagales</taxon>
        <taxon>Iridaceae</taxon>
        <taxon>Iridoideae</taxon>
        <taxon>Irideae</taxon>
        <taxon>Iris</taxon>
    </lineage>
</organism>
<feature type="compositionally biased region" description="Low complexity" evidence="1">
    <location>
        <begin position="185"/>
        <end position="198"/>
    </location>
</feature>
<keyword evidence="3" id="KW-1185">Reference proteome</keyword>
<evidence type="ECO:0000313" key="3">
    <source>
        <dbReference type="Proteomes" id="UP001140949"/>
    </source>
</evidence>
<dbReference type="EMBL" id="JANAVB010000194">
    <property type="protein sequence ID" value="KAJ6854252.1"/>
    <property type="molecule type" value="Genomic_DNA"/>
</dbReference>
<dbReference type="AlphaFoldDB" id="A0AAX6ILX6"/>
<dbReference type="Proteomes" id="UP001140949">
    <property type="component" value="Unassembled WGS sequence"/>
</dbReference>
<evidence type="ECO:0000256" key="1">
    <source>
        <dbReference type="SAM" id="MobiDB-lite"/>
    </source>
</evidence>
<protein>
    <submittedName>
        <fullName evidence="2">Trans-resveratrol di-O-methyltransferase-like isoform X2</fullName>
    </submittedName>
</protein>
<proteinExistence type="predicted"/>
<gene>
    <name evidence="2" type="ORF">M6B38_102105</name>
</gene>